<dbReference type="AlphaFoldDB" id="A0AAV0D2L0"/>
<protein>
    <submittedName>
        <fullName evidence="1">Uncharacterized protein</fullName>
    </submittedName>
</protein>
<evidence type="ECO:0000313" key="2">
    <source>
        <dbReference type="Proteomes" id="UP001152523"/>
    </source>
</evidence>
<organism evidence="1 2">
    <name type="scientific">Cuscuta epithymum</name>
    <dbReference type="NCBI Taxonomy" id="186058"/>
    <lineage>
        <taxon>Eukaryota</taxon>
        <taxon>Viridiplantae</taxon>
        <taxon>Streptophyta</taxon>
        <taxon>Embryophyta</taxon>
        <taxon>Tracheophyta</taxon>
        <taxon>Spermatophyta</taxon>
        <taxon>Magnoliopsida</taxon>
        <taxon>eudicotyledons</taxon>
        <taxon>Gunneridae</taxon>
        <taxon>Pentapetalae</taxon>
        <taxon>asterids</taxon>
        <taxon>lamiids</taxon>
        <taxon>Solanales</taxon>
        <taxon>Convolvulaceae</taxon>
        <taxon>Cuscuteae</taxon>
        <taxon>Cuscuta</taxon>
        <taxon>Cuscuta subgen. Cuscuta</taxon>
    </lineage>
</organism>
<comment type="caution">
    <text evidence="1">The sequence shown here is derived from an EMBL/GenBank/DDBJ whole genome shotgun (WGS) entry which is preliminary data.</text>
</comment>
<reference evidence="1" key="1">
    <citation type="submission" date="2022-07" db="EMBL/GenBank/DDBJ databases">
        <authorList>
            <person name="Macas J."/>
            <person name="Novak P."/>
            <person name="Neumann P."/>
        </authorList>
    </citation>
    <scope>NUCLEOTIDE SEQUENCE</scope>
</reference>
<keyword evidence="2" id="KW-1185">Reference proteome</keyword>
<gene>
    <name evidence="1" type="ORF">CEPIT_LOCUS10004</name>
</gene>
<dbReference type="Proteomes" id="UP001152523">
    <property type="component" value="Unassembled WGS sequence"/>
</dbReference>
<dbReference type="EMBL" id="CAMAPF010000057">
    <property type="protein sequence ID" value="CAH9087015.1"/>
    <property type="molecule type" value="Genomic_DNA"/>
</dbReference>
<evidence type="ECO:0000313" key="1">
    <source>
        <dbReference type="EMBL" id="CAH9087015.1"/>
    </source>
</evidence>
<name>A0AAV0D2L0_9ASTE</name>
<sequence>MDLITTGVLSEGLGRESLALATCNLIMEKIHLGGPSYRLIENVLFFFEKERILSTYTLNRICADTGRVEEAQFRHQT</sequence>
<accession>A0AAV0D2L0</accession>
<proteinExistence type="predicted"/>